<evidence type="ECO:0000313" key="3">
    <source>
        <dbReference type="Proteomes" id="UP000469452"/>
    </source>
</evidence>
<organism evidence="2 3">
    <name type="scientific">Aphanomyces astaci</name>
    <name type="common">Crayfish plague agent</name>
    <dbReference type="NCBI Taxonomy" id="112090"/>
    <lineage>
        <taxon>Eukaryota</taxon>
        <taxon>Sar</taxon>
        <taxon>Stramenopiles</taxon>
        <taxon>Oomycota</taxon>
        <taxon>Saprolegniomycetes</taxon>
        <taxon>Saprolegniales</taxon>
        <taxon>Verrucalvaceae</taxon>
        <taxon>Aphanomyces</taxon>
    </lineage>
</organism>
<name>A0A6A4Z2A3_APHAT</name>
<proteinExistence type="predicted"/>
<sequence length="493" mass="55920">MVSYYKTTRQNFITQFIGYAALPAHTYRHYMPPRSPRRTGDASLAVRDLADVRKHLSFAHRRTAYETLLSVAVDGVLPRGALTELAQMFRCHPRTISRLWTQARLSLRGGHCAADVASKTKGNSGRHALRTSDEIEAAIRNVPQMQRQTLRSLSAACGIPMTTIFRHMKKNPRFKARSNYVKPHLTPANIEERLKFAMSFVRPLPSGRHLFDDMHNYVHVDEKWFYLTKVKRRYYVYDDEEVAARAVKSKRFITKVMFLAAVARPRYDPHGKKEWDGKVGVWPFVQVAPAQRGSKNRPKGAMVTTPQSVDAPLYFNTILNKVVPAIQEKFPRCGRRGNVLIQQDNASPHRNVTTEKLCAHGVCGIGVANQPPNSPDFNVLDLGFFNSIQSLQYQKCTRTIEELIVAVENAFYELPTDTLAKTFVTLQKVMELSIEIHGSNEYKLPHMKKDALIADFASYNVEFDASSYESALAHLNSRLGEEVHLDAMVKSLE</sequence>
<dbReference type="AlphaFoldDB" id="A0A6A4Z2A3"/>
<dbReference type="GO" id="GO:0003676">
    <property type="term" value="F:nucleic acid binding"/>
    <property type="evidence" value="ECO:0007669"/>
    <property type="project" value="InterPro"/>
</dbReference>
<dbReference type="Proteomes" id="UP000469452">
    <property type="component" value="Unassembled WGS sequence"/>
</dbReference>
<evidence type="ECO:0000313" key="2">
    <source>
        <dbReference type="EMBL" id="KAF0704186.1"/>
    </source>
</evidence>
<protein>
    <recommendedName>
        <fullName evidence="1">DUF7769 domain-containing protein</fullName>
    </recommendedName>
</protein>
<reference evidence="2 3" key="1">
    <citation type="submission" date="2019-06" db="EMBL/GenBank/DDBJ databases">
        <title>Genomics analysis of Aphanomyces spp. identifies a new class of oomycete effector associated with host adaptation.</title>
        <authorList>
            <person name="Gaulin E."/>
        </authorList>
    </citation>
    <scope>NUCLEOTIDE SEQUENCE [LARGE SCALE GENOMIC DNA]</scope>
    <source>
        <strain evidence="2 3">E</strain>
    </source>
</reference>
<dbReference type="Pfam" id="PF24964">
    <property type="entry name" value="DUF7769"/>
    <property type="match status" value="1"/>
</dbReference>
<dbReference type="EMBL" id="VJMI01020494">
    <property type="protein sequence ID" value="KAF0704186.1"/>
    <property type="molecule type" value="Genomic_DNA"/>
</dbReference>
<dbReference type="VEuPathDB" id="FungiDB:H257_01537"/>
<dbReference type="PANTHER" id="PTHR47169:SF2">
    <property type="entry name" value="OS01G0541250 PROTEIN"/>
    <property type="match status" value="1"/>
</dbReference>
<gene>
    <name evidence="2" type="ORF">AaE_015064</name>
</gene>
<dbReference type="VEuPathDB" id="FungiDB:H257_05490"/>
<accession>A0A6A4Z2A3</accession>
<dbReference type="PANTHER" id="PTHR47169">
    <property type="entry name" value="OS01G0541250 PROTEIN"/>
    <property type="match status" value="1"/>
</dbReference>
<comment type="caution">
    <text evidence="2">The sequence shown here is derived from an EMBL/GenBank/DDBJ whole genome shotgun (WGS) entry which is preliminary data.</text>
</comment>
<dbReference type="Gene3D" id="3.30.420.10">
    <property type="entry name" value="Ribonuclease H-like superfamily/Ribonuclease H"/>
    <property type="match status" value="1"/>
</dbReference>
<feature type="domain" description="DUF7769" evidence="1">
    <location>
        <begin position="57"/>
        <end position="107"/>
    </location>
</feature>
<evidence type="ECO:0000259" key="1">
    <source>
        <dbReference type="Pfam" id="PF24964"/>
    </source>
</evidence>
<dbReference type="InterPro" id="IPR036397">
    <property type="entry name" value="RNaseH_sf"/>
</dbReference>
<dbReference type="InterPro" id="IPR056671">
    <property type="entry name" value="DUF7769"/>
</dbReference>